<dbReference type="InterPro" id="IPR003029">
    <property type="entry name" value="S1_domain"/>
</dbReference>
<dbReference type="InterPro" id="IPR041692">
    <property type="entry name" value="HHH_9"/>
</dbReference>
<keyword evidence="1" id="KW-0175">Coiled coil</keyword>
<evidence type="ECO:0000256" key="1">
    <source>
        <dbReference type="SAM" id="Coils"/>
    </source>
</evidence>
<feature type="coiled-coil region" evidence="1">
    <location>
        <begin position="62"/>
        <end position="99"/>
    </location>
</feature>
<dbReference type="GO" id="GO:0006139">
    <property type="term" value="P:nucleobase-containing compound metabolic process"/>
    <property type="evidence" value="ECO:0007669"/>
    <property type="project" value="InterPro"/>
</dbReference>
<dbReference type="PROSITE" id="PS50126">
    <property type="entry name" value="S1"/>
    <property type="match status" value="1"/>
</dbReference>
<dbReference type="InterPro" id="IPR023319">
    <property type="entry name" value="Tex-like_HTH_dom_sf"/>
</dbReference>
<dbReference type="PANTHER" id="PTHR10724:SF10">
    <property type="entry name" value="S1 RNA-BINDING DOMAIN-CONTAINING PROTEIN 1"/>
    <property type="match status" value="1"/>
</dbReference>
<dbReference type="GO" id="GO:0003735">
    <property type="term" value="F:structural constituent of ribosome"/>
    <property type="evidence" value="ECO:0007669"/>
    <property type="project" value="TreeGrafter"/>
</dbReference>
<dbReference type="SUPFAM" id="SSF50249">
    <property type="entry name" value="Nucleic acid-binding proteins"/>
    <property type="match status" value="1"/>
</dbReference>
<dbReference type="Pfam" id="PF17674">
    <property type="entry name" value="HHH_9"/>
    <property type="match status" value="1"/>
</dbReference>
<comment type="caution">
    <text evidence="3">The sequence shown here is derived from an EMBL/GenBank/DDBJ whole genome shotgun (WGS) entry which is preliminary data.</text>
</comment>
<dbReference type="InterPro" id="IPR012340">
    <property type="entry name" value="NA-bd_OB-fold"/>
</dbReference>
<dbReference type="Gene3D" id="2.40.50.140">
    <property type="entry name" value="Nucleic acid-binding proteins"/>
    <property type="match status" value="1"/>
</dbReference>
<dbReference type="Pfam" id="PF22706">
    <property type="entry name" value="Tex_central_region"/>
    <property type="match status" value="1"/>
</dbReference>
<dbReference type="InterPro" id="IPR010994">
    <property type="entry name" value="RuvA_2-like"/>
</dbReference>
<dbReference type="FunFam" id="2.40.50.140:FF:000051">
    <property type="entry name" value="RNA-binding transcriptional accessory protein"/>
    <property type="match status" value="1"/>
</dbReference>
<dbReference type="AlphaFoldDB" id="A0A938XTD0"/>
<dbReference type="InterPro" id="IPR018974">
    <property type="entry name" value="Tex-like_N"/>
</dbReference>
<dbReference type="FunFam" id="1.10.150.310:FF:000001">
    <property type="entry name" value="RNA-binding transcriptional accessory protein"/>
    <property type="match status" value="1"/>
</dbReference>
<dbReference type="InterPro" id="IPR023323">
    <property type="entry name" value="Tex-like_dom_sf"/>
</dbReference>
<dbReference type="Gene3D" id="1.10.150.310">
    <property type="entry name" value="Tex RuvX-like domain-like"/>
    <property type="match status" value="1"/>
</dbReference>
<dbReference type="Proteomes" id="UP000774000">
    <property type="component" value="Unassembled WGS sequence"/>
</dbReference>
<proteinExistence type="predicted"/>
<dbReference type="FunFam" id="3.30.420.140:FF:000001">
    <property type="entry name" value="RNA-binding transcriptional accessory protein"/>
    <property type="match status" value="1"/>
</dbReference>
<dbReference type="InterPro" id="IPR012337">
    <property type="entry name" value="RNaseH-like_sf"/>
</dbReference>
<dbReference type="Pfam" id="PF12836">
    <property type="entry name" value="HHH_3"/>
    <property type="match status" value="1"/>
</dbReference>
<dbReference type="InterPro" id="IPR037027">
    <property type="entry name" value="YqgF/RNaseH-like_dom_sf"/>
</dbReference>
<evidence type="ECO:0000313" key="3">
    <source>
        <dbReference type="EMBL" id="MBM7557178.1"/>
    </source>
</evidence>
<evidence type="ECO:0000313" key="4">
    <source>
        <dbReference type="Proteomes" id="UP000774000"/>
    </source>
</evidence>
<dbReference type="InterPro" id="IPR032639">
    <property type="entry name" value="Tex_YqgF"/>
</dbReference>
<accession>A0A938XTD0</accession>
<feature type="domain" description="S1 motif" evidence="2">
    <location>
        <begin position="647"/>
        <end position="716"/>
    </location>
</feature>
<dbReference type="Gene3D" id="3.30.420.140">
    <property type="entry name" value="YqgF/RNase H-like domain"/>
    <property type="match status" value="1"/>
</dbReference>
<protein>
    <recommendedName>
        <fullName evidence="2">S1 motif domain-containing protein</fullName>
    </recommendedName>
</protein>
<dbReference type="SUPFAM" id="SSF158832">
    <property type="entry name" value="Tex N-terminal region-like"/>
    <property type="match status" value="1"/>
</dbReference>
<dbReference type="Pfam" id="PF00575">
    <property type="entry name" value="S1"/>
    <property type="match status" value="1"/>
</dbReference>
<dbReference type="SMART" id="SM00316">
    <property type="entry name" value="S1"/>
    <property type="match status" value="1"/>
</dbReference>
<dbReference type="GO" id="GO:0003729">
    <property type="term" value="F:mRNA binding"/>
    <property type="evidence" value="ECO:0007669"/>
    <property type="project" value="TreeGrafter"/>
</dbReference>
<sequence>MSLDFTEQLASELNLEIGQVKRTIDLLEDGNTIPFIARYRKEVTGKLDEVQLRELKDRFEYLKELEDRKETVINAIAEQDKLTTELEDKIEQATKLQEVEDLYRPYKQKRRTRANKAKKKGLKPVAEFLLNQEQNIDSLQEFAQKFLNPEEEIETVEDVLAGARDIIAAKVAHDPQSRKLARKITFRDGKLVTKAKVEESTDYDVYYDYQSSIDKVKPHQTLAINRGEAEDVLQVKVKTKDGKIISRLENRFIAAEFKFTKQIKKAIQDGYDRLLFPAIEREVRSKLTEEAEEHAIDVFAENLNNLLLQSPLPDKKVVAIDPGFRTGCKVAAIDQVGDVLDTTVIYPHNSQEGWKTAKEELEQLIGEYNINIACIGNGTACRETEKLLAELISEVEQKLEYVIVDEAGASIYSASAVAREEFPDLDVAMRGAVSIGRRLQDPLAELVKIEPEHLGIGMYQHDISSSDLNEALETVVESVVNYVGVDLNTASKSLLEHVAGLSSSVAQKIVDYRSENGKFKDRQEVKDVYGVGPKTFTQAAGFLRIRDGLNLLDKTPIHPESYDLAKKLLNKIGHDINSLQSDDEMMDLKKQLKSLDIKKLAQNLEAGYPTLKDIKDALLKPGRDPREDLPKPIFRDDILEMDDLEPGQIVYGTVKNVVDFGAFVDIGVKEDGLVHISELSEEYVKDPLDFVAIGDIIKVKILEIDKQRKRIALSKDF</sequence>
<dbReference type="SUPFAM" id="SSF47781">
    <property type="entry name" value="RuvA domain 2-like"/>
    <property type="match status" value="2"/>
</dbReference>
<dbReference type="RefSeq" id="WP_204701937.1">
    <property type="nucleotide sequence ID" value="NZ_JAFBDQ010000010.1"/>
</dbReference>
<dbReference type="Pfam" id="PF16921">
    <property type="entry name" value="Tex_YqgF"/>
    <property type="match status" value="1"/>
</dbReference>
<dbReference type="InterPro" id="IPR050437">
    <property type="entry name" value="Ribos_protein_bS1-like"/>
</dbReference>
<dbReference type="GO" id="GO:0006412">
    <property type="term" value="P:translation"/>
    <property type="evidence" value="ECO:0007669"/>
    <property type="project" value="TreeGrafter"/>
</dbReference>
<gene>
    <name evidence="3" type="ORF">JOC47_002033</name>
</gene>
<dbReference type="InterPro" id="IPR006641">
    <property type="entry name" value="YqgF/RNaseH-like_dom"/>
</dbReference>
<name>A0A938XTD0_9FIRM</name>
<keyword evidence="4" id="KW-1185">Reference proteome</keyword>
<dbReference type="CDD" id="cd05685">
    <property type="entry name" value="S1_Tex"/>
    <property type="match status" value="1"/>
</dbReference>
<dbReference type="GO" id="GO:0005737">
    <property type="term" value="C:cytoplasm"/>
    <property type="evidence" value="ECO:0007669"/>
    <property type="project" value="UniProtKB-ARBA"/>
</dbReference>
<dbReference type="Pfam" id="PF09371">
    <property type="entry name" value="Tex_N"/>
    <property type="match status" value="1"/>
</dbReference>
<dbReference type="SUPFAM" id="SSF53098">
    <property type="entry name" value="Ribonuclease H-like"/>
    <property type="match status" value="1"/>
</dbReference>
<dbReference type="InterPro" id="IPR055179">
    <property type="entry name" value="Tex-like_central_region"/>
</dbReference>
<dbReference type="EMBL" id="JAFBDQ010000010">
    <property type="protein sequence ID" value="MBM7557178.1"/>
    <property type="molecule type" value="Genomic_DNA"/>
</dbReference>
<dbReference type="Gene3D" id="1.10.10.650">
    <property type="entry name" value="RuvA domain 2-like"/>
    <property type="match status" value="1"/>
</dbReference>
<organism evidence="3 4">
    <name type="scientific">Halanaerobacter jeridensis</name>
    <dbReference type="NCBI Taxonomy" id="706427"/>
    <lineage>
        <taxon>Bacteria</taxon>
        <taxon>Bacillati</taxon>
        <taxon>Bacillota</taxon>
        <taxon>Clostridia</taxon>
        <taxon>Halanaerobiales</taxon>
        <taxon>Halobacteroidaceae</taxon>
        <taxon>Halanaerobacter</taxon>
    </lineage>
</organism>
<dbReference type="PANTHER" id="PTHR10724">
    <property type="entry name" value="30S RIBOSOMAL PROTEIN S1"/>
    <property type="match status" value="1"/>
</dbReference>
<dbReference type="Gene3D" id="1.10.3500.10">
    <property type="entry name" value="Tex N-terminal region-like"/>
    <property type="match status" value="1"/>
</dbReference>
<dbReference type="FunFam" id="1.10.10.650:FF:000001">
    <property type="entry name" value="S1 RNA-binding domain 1"/>
    <property type="match status" value="1"/>
</dbReference>
<dbReference type="SMART" id="SM00732">
    <property type="entry name" value="YqgFc"/>
    <property type="match status" value="1"/>
</dbReference>
<reference evidence="3" key="1">
    <citation type="submission" date="2021-01" db="EMBL/GenBank/DDBJ databases">
        <title>Genomic Encyclopedia of Type Strains, Phase IV (KMG-IV): sequencing the most valuable type-strain genomes for metagenomic binning, comparative biology and taxonomic classification.</title>
        <authorList>
            <person name="Goeker M."/>
        </authorList>
    </citation>
    <scope>NUCLEOTIDE SEQUENCE</scope>
    <source>
        <strain evidence="3">DSM 23230</strain>
    </source>
</reference>
<dbReference type="InterPro" id="IPR044146">
    <property type="entry name" value="S1_Tex"/>
</dbReference>
<evidence type="ECO:0000259" key="2">
    <source>
        <dbReference type="PROSITE" id="PS50126"/>
    </source>
</evidence>